<proteinExistence type="predicted"/>
<dbReference type="InterPro" id="IPR016024">
    <property type="entry name" value="ARM-type_fold"/>
</dbReference>
<evidence type="ECO:0000313" key="4">
    <source>
        <dbReference type="Proteomes" id="UP000604825"/>
    </source>
</evidence>
<feature type="compositionally biased region" description="Polar residues" evidence="1">
    <location>
        <begin position="315"/>
        <end position="324"/>
    </location>
</feature>
<reference evidence="3" key="1">
    <citation type="submission" date="2020-10" db="EMBL/GenBank/DDBJ databases">
        <authorList>
            <person name="Han B."/>
            <person name="Lu T."/>
            <person name="Zhao Q."/>
            <person name="Huang X."/>
            <person name="Zhao Y."/>
        </authorList>
    </citation>
    <scope>NUCLEOTIDE SEQUENCE</scope>
</reference>
<feature type="transmembrane region" description="Helical" evidence="2">
    <location>
        <begin position="261"/>
        <end position="279"/>
    </location>
</feature>
<evidence type="ECO:0008006" key="5">
    <source>
        <dbReference type="Google" id="ProtNLM"/>
    </source>
</evidence>
<accession>A0A811PFA1</accession>
<organism evidence="3 4">
    <name type="scientific">Miscanthus lutarioriparius</name>
    <dbReference type="NCBI Taxonomy" id="422564"/>
    <lineage>
        <taxon>Eukaryota</taxon>
        <taxon>Viridiplantae</taxon>
        <taxon>Streptophyta</taxon>
        <taxon>Embryophyta</taxon>
        <taxon>Tracheophyta</taxon>
        <taxon>Spermatophyta</taxon>
        <taxon>Magnoliopsida</taxon>
        <taxon>Liliopsida</taxon>
        <taxon>Poales</taxon>
        <taxon>Poaceae</taxon>
        <taxon>PACMAD clade</taxon>
        <taxon>Panicoideae</taxon>
        <taxon>Andropogonodae</taxon>
        <taxon>Andropogoneae</taxon>
        <taxon>Saccharinae</taxon>
        <taxon>Miscanthus</taxon>
    </lineage>
</organism>
<feature type="transmembrane region" description="Helical" evidence="2">
    <location>
        <begin position="227"/>
        <end position="249"/>
    </location>
</feature>
<dbReference type="InterPro" id="IPR011989">
    <property type="entry name" value="ARM-like"/>
</dbReference>
<evidence type="ECO:0000256" key="1">
    <source>
        <dbReference type="SAM" id="MobiDB-lite"/>
    </source>
</evidence>
<feature type="transmembrane region" description="Helical" evidence="2">
    <location>
        <begin position="186"/>
        <end position="207"/>
    </location>
</feature>
<dbReference type="AlphaFoldDB" id="A0A811PFA1"/>
<evidence type="ECO:0000313" key="3">
    <source>
        <dbReference type="EMBL" id="CAD6239572.1"/>
    </source>
</evidence>
<keyword evidence="2" id="KW-1133">Transmembrane helix</keyword>
<feature type="region of interest" description="Disordered" evidence="1">
    <location>
        <begin position="311"/>
        <end position="337"/>
    </location>
</feature>
<evidence type="ECO:0000256" key="2">
    <source>
        <dbReference type="SAM" id="Phobius"/>
    </source>
</evidence>
<dbReference type="PANTHER" id="PTHR33115">
    <property type="entry name" value="ARM REPEAT SUPERFAMILY PROTEIN"/>
    <property type="match status" value="1"/>
</dbReference>
<name>A0A811PFA1_9POAL</name>
<protein>
    <recommendedName>
        <fullName evidence="5">ARM repeat superfamily protein</fullName>
    </recommendedName>
</protein>
<keyword evidence="2" id="KW-0812">Transmembrane</keyword>
<feature type="transmembrane region" description="Helical" evidence="2">
    <location>
        <begin position="88"/>
        <end position="105"/>
    </location>
</feature>
<dbReference type="Gene3D" id="1.25.10.10">
    <property type="entry name" value="Leucine-rich Repeat Variant"/>
    <property type="match status" value="1"/>
</dbReference>
<sequence>MATTPASGGELSISVEPTAHADAAGGKVQQSESCSADAVRRKLKTLNKIVFCVAFLEWAGNAAGTLASIWATVVLLGGFCSLLIRVDFWFATVMVFMEGSSWVFIRNDASVNQRLIFGSTRAFRWEDFSLPRMLVGQTSGKLSVVFIGVGVALVPEFRPEIASSILKVAFLLIASQLLTRLQRGSFVHTVLFLMGIACVSGAMYGYVITAPQRSKTSKHDTLASLKATGLAFAWLFGTMLLVVLACRIMSCLPSMRNSIPLLRFKIFIASALACLPFLQATLASYYRYLSISVAVTLLMVSNEVFWGADHDDDSSSGTSERNNNSPPETETSEKDSSSSCCGLFLQIVETILPILFFWSVMFPLPGISVSLAISFYMLFSVTAGVLISNLQIPVALLQVLHSILRLRSLLGHHRHDYTPLPDGASPNLVPSIVLFFMLELCQGSSYILAVILGFISFLRRISLARDLGFKQEWGAKAISLYFRQAYLARMETGLFFRQEEKEKYTPSLDLESFAIQSLGCTSSHELQIVGLRILDNSLQRGDSESNKKLITEIVKDEKNIITNIIGLISCYLTVEENSGGRGLQHQHHKKTMIEQMEQHHKKRTEQMEVARLCLEFVRTIAINGGKISARFRKELSENPFFLDSLDLILNFWGWRVDDLREQALGIVATLAVDEAARKEIGSNQSIIPNLIHEFEIEPSMYDDRSSLRTAAGEALANLTINSADNCWAILLADPEHNLFTKLIDMLDDEYYMCVAANLLHNLCANSRDMLIDLGANVNLESALSKAMAIIRTNKEGKQLEAALCVASQIGYVIPEYVAQELDPDTDSAAAEQLVTKLVDTLKSNREPCLEYPRMRRVLVEMVISMVELCPGYINIFREKGAKDVLDMVKATPSRLEKYRVFLDGEGVVPESLSMRDLVDNAKRLIYEATPTPGSQT</sequence>
<dbReference type="Proteomes" id="UP000604825">
    <property type="component" value="Unassembled WGS sequence"/>
</dbReference>
<keyword evidence="2" id="KW-0472">Membrane</keyword>
<dbReference type="OrthoDB" id="688667at2759"/>
<feature type="transmembrane region" description="Helical" evidence="2">
    <location>
        <begin position="49"/>
        <end position="76"/>
    </location>
</feature>
<dbReference type="EMBL" id="CAJGYO010000006">
    <property type="protein sequence ID" value="CAD6239572.1"/>
    <property type="molecule type" value="Genomic_DNA"/>
</dbReference>
<dbReference type="SUPFAM" id="SSF48371">
    <property type="entry name" value="ARM repeat"/>
    <property type="match status" value="1"/>
</dbReference>
<gene>
    <name evidence="3" type="ORF">NCGR_LOCUS26477</name>
</gene>
<dbReference type="PANTHER" id="PTHR33115:SF43">
    <property type="entry name" value="BLE2 PROTEIN"/>
    <property type="match status" value="1"/>
</dbReference>
<keyword evidence="4" id="KW-1185">Reference proteome</keyword>
<comment type="caution">
    <text evidence="3">The sequence shown here is derived from an EMBL/GenBank/DDBJ whole genome shotgun (WGS) entry which is preliminary data.</text>
</comment>